<evidence type="ECO:0000313" key="3">
    <source>
        <dbReference type="EMBL" id="KAJ5116008.1"/>
    </source>
</evidence>
<comment type="caution">
    <text evidence="3">The sequence shown here is derived from an EMBL/GenBank/DDBJ whole genome shotgun (WGS) entry which is preliminary data.</text>
</comment>
<reference evidence="3" key="2">
    <citation type="journal article" date="2023" name="IMA Fungus">
        <title>Comparative genomic study of the Penicillium genus elucidates a diverse pangenome and 15 lateral gene transfer events.</title>
        <authorList>
            <person name="Petersen C."/>
            <person name="Sorensen T."/>
            <person name="Nielsen M.R."/>
            <person name="Sondergaard T.E."/>
            <person name="Sorensen J.L."/>
            <person name="Fitzpatrick D.A."/>
            <person name="Frisvad J.C."/>
            <person name="Nielsen K.L."/>
        </authorList>
    </citation>
    <scope>NUCLEOTIDE SEQUENCE</scope>
    <source>
        <strain evidence="3">IBT 30069</strain>
    </source>
</reference>
<keyword evidence="4" id="KW-1185">Reference proteome</keyword>
<keyword evidence="2" id="KW-1133">Transmembrane helix</keyword>
<feature type="transmembrane region" description="Helical" evidence="2">
    <location>
        <begin position="93"/>
        <end position="110"/>
    </location>
</feature>
<organism evidence="3 4">
    <name type="scientific">Penicillium angulare</name>
    <dbReference type="NCBI Taxonomy" id="116970"/>
    <lineage>
        <taxon>Eukaryota</taxon>
        <taxon>Fungi</taxon>
        <taxon>Dikarya</taxon>
        <taxon>Ascomycota</taxon>
        <taxon>Pezizomycotina</taxon>
        <taxon>Eurotiomycetes</taxon>
        <taxon>Eurotiomycetidae</taxon>
        <taxon>Eurotiales</taxon>
        <taxon>Aspergillaceae</taxon>
        <taxon>Penicillium</taxon>
    </lineage>
</organism>
<proteinExistence type="predicted"/>
<evidence type="ECO:0000313" key="4">
    <source>
        <dbReference type="Proteomes" id="UP001149165"/>
    </source>
</evidence>
<evidence type="ECO:0000256" key="2">
    <source>
        <dbReference type="SAM" id="Phobius"/>
    </source>
</evidence>
<feature type="transmembrane region" description="Helical" evidence="2">
    <location>
        <begin position="130"/>
        <end position="147"/>
    </location>
</feature>
<dbReference type="Proteomes" id="UP001149165">
    <property type="component" value="Unassembled WGS sequence"/>
</dbReference>
<protein>
    <submittedName>
        <fullName evidence="3">Uncharacterized protein</fullName>
    </submittedName>
</protein>
<sequence>MAARTHSFRALWQSCAGPSTRNTYQTIPTSSWRTFVTSAPRTARGPAKPSPRTPPKSSAAQPRIPAGSIGRLALKVAKEGDVVLYQSRSHRTFIISAYGLSAFCFAYAAFNGYDVLGDSKFDRPVWQKAMFGGICVMMSAMGTVILARTGNLVNTITAIKSSSNQTKIRLNVRHAVPFMKPMQFEALPSDIYIHRRLVVSEQSRARFESDRLKLGSVDEASPQPFSMMAPARAMSQGIWRLFMCMRQVFTQEDTILLGIKTPKLRVVRVDSNGSLSEDFLALGNPVKNVRALGNEGSSS</sequence>
<name>A0A9W9GBV0_9EURO</name>
<gene>
    <name evidence="3" type="ORF">N7456_000356</name>
</gene>
<dbReference type="AlphaFoldDB" id="A0A9W9GBV0"/>
<keyword evidence="2" id="KW-0472">Membrane</keyword>
<reference evidence="3" key="1">
    <citation type="submission" date="2022-11" db="EMBL/GenBank/DDBJ databases">
        <authorList>
            <person name="Petersen C."/>
        </authorList>
    </citation>
    <scope>NUCLEOTIDE SEQUENCE</scope>
    <source>
        <strain evidence="3">IBT 30069</strain>
    </source>
</reference>
<dbReference type="EMBL" id="JAPQKH010000001">
    <property type="protein sequence ID" value="KAJ5116008.1"/>
    <property type="molecule type" value="Genomic_DNA"/>
</dbReference>
<feature type="region of interest" description="Disordered" evidence="1">
    <location>
        <begin position="38"/>
        <end position="63"/>
    </location>
</feature>
<evidence type="ECO:0000256" key="1">
    <source>
        <dbReference type="SAM" id="MobiDB-lite"/>
    </source>
</evidence>
<keyword evidence="2" id="KW-0812">Transmembrane</keyword>
<dbReference type="OrthoDB" id="4140442at2759"/>
<accession>A0A9W9GBV0</accession>